<dbReference type="EMBL" id="GL883025">
    <property type="protein sequence ID" value="EGG15820.1"/>
    <property type="molecule type" value="Genomic_DNA"/>
</dbReference>
<dbReference type="Proteomes" id="UP000007797">
    <property type="component" value="Unassembled WGS sequence"/>
</dbReference>
<reference evidence="3" key="1">
    <citation type="journal article" date="2011" name="Genome Res.">
        <title>Phylogeny-wide analysis of social amoeba genomes highlights ancient origins for complex intercellular communication.</title>
        <authorList>
            <person name="Heidel A.J."/>
            <person name="Lawal H.M."/>
            <person name="Felder M."/>
            <person name="Schilde C."/>
            <person name="Helps N.R."/>
            <person name="Tunggal B."/>
            <person name="Rivero F."/>
            <person name="John U."/>
            <person name="Schleicher M."/>
            <person name="Eichinger L."/>
            <person name="Platzer M."/>
            <person name="Noegel A.A."/>
            <person name="Schaap P."/>
            <person name="Gloeckner G."/>
        </authorList>
    </citation>
    <scope>NUCLEOTIDE SEQUENCE [LARGE SCALE GENOMIC DNA]</scope>
    <source>
        <strain evidence="3">SH3</strain>
    </source>
</reference>
<dbReference type="GeneID" id="14867987"/>
<protein>
    <submittedName>
        <fullName evidence="2">Uncharacterized protein</fullName>
    </submittedName>
</protein>
<organism evidence="2 3">
    <name type="scientific">Cavenderia fasciculata</name>
    <name type="common">Slime mold</name>
    <name type="synonym">Dictyostelium fasciculatum</name>
    <dbReference type="NCBI Taxonomy" id="261658"/>
    <lineage>
        <taxon>Eukaryota</taxon>
        <taxon>Amoebozoa</taxon>
        <taxon>Evosea</taxon>
        <taxon>Eumycetozoa</taxon>
        <taxon>Dictyostelia</taxon>
        <taxon>Acytosteliales</taxon>
        <taxon>Cavenderiaceae</taxon>
        <taxon>Cavenderia</taxon>
    </lineage>
</organism>
<name>F4Q7S0_CACFS</name>
<dbReference type="AlphaFoldDB" id="F4Q7S0"/>
<sequence>MDEQEFLLELNKYPLLARQEGVVSPVPQSQEPNLLSMFSSLTSGMSQNRTNNNNNNNNNNNPNLKTDTFDLGDPFWPRLLAFLQDNVDTEQAQSIFGSFIKSHQQYMTDNNKCI</sequence>
<feature type="compositionally biased region" description="Polar residues" evidence="1">
    <location>
        <begin position="40"/>
        <end position="50"/>
    </location>
</feature>
<proteinExistence type="predicted"/>
<dbReference type="OMA" id="MNHEKFI"/>
<keyword evidence="3" id="KW-1185">Reference proteome</keyword>
<evidence type="ECO:0000256" key="1">
    <source>
        <dbReference type="SAM" id="MobiDB-lite"/>
    </source>
</evidence>
<feature type="region of interest" description="Disordered" evidence="1">
    <location>
        <begin position="40"/>
        <end position="68"/>
    </location>
</feature>
<gene>
    <name evidence="2" type="ORF">DFA_09489</name>
</gene>
<evidence type="ECO:0000313" key="2">
    <source>
        <dbReference type="EMBL" id="EGG15820.1"/>
    </source>
</evidence>
<accession>F4Q7S0</accession>
<dbReference type="KEGG" id="dfa:DFA_09489"/>
<dbReference type="RefSeq" id="XP_004352145.1">
    <property type="nucleotide sequence ID" value="XM_004352093.1"/>
</dbReference>
<feature type="compositionally biased region" description="Low complexity" evidence="1">
    <location>
        <begin position="51"/>
        <end position="63"/>
    </location>
</feature>
<evidence type="ECO:0000313" key="3">
    <source>
        <dbReference type="Proteomes" id="UP000007797"/>
    </source>
</evidence>